<proteinExistence type="predicted"/>
<gene>
    <name evidence="1" type="ORF">OTU49_009622</name>
</gene>
<protein>
    <submittedName>
        <fullName evidence="1">Uncharacterized protein</fullName>
    </submittedName>
</protein>
<comment type="caution">
    <text evidence="1">The sequence shown here is derived from an EMBL/GenBank/DDBJ whole genome shotgun (WGS) entry which is preliminary data.</text>
</comment>
<name>A0AAW0WN94_CHEQU</name>
<reference evidence="1 2" key="1">
    <citation type="journal article" date="2024" name="BMC Genomics">
        <title>Genome assembly of redclaw crayfish (Cherax quadricarinatus) provides insights into its immune adaptation and hypoxia tolerance.</title>
        <authorList>
            <person name="Liu Z."/>
            <person name="Zheng J."/>
            <person name="Li H."/>
            <person name="Fang K."/>
            <person name="Wang S."/>
            <person name="He J."/>
            <person name="Zhou D."/>
            <person name="Weng S."/>
            <person name="Chi M."/>
            <person name="Gu Z."/>
            <person name="He J."/>
            <person name="Li F."/>
            <person name="Wang M."/>
        </authorList>
    </citation>
    <scope>NUCLEOTIDE SEQUENCE [LARGE SCALE GENOMIC DNA]</scope>
    <source>
        <strain evidence="1">ZL_2023a</strain>
    </source>
</reference>
<accession>A0AAW0WN94</accession>
<organism evidence="1 2">
    <name type="scientific">Cherax quadricarinatus</name>
    <name type="common">Australian red claw crayfish</name>
    <dbReference type="NCBI Taxonomy" id="27406"/>
    <lineage>
        <taxon>Eukaryota</taxon>
        <taxon>Metazoa</taxon>
        <taxon>Ecdysozoa</taxon>
        <taxon>Arthropoda</taxon>
        <taxon>Crustacea</taxon>
        <taxon>Multicrustacea</taxon>
        <taxon>Malacostraca</taxon>
        <taxon>Eumalacostraca</taxon>
        <taxon>Eucarida</taxon>
        <taxon>Decapoda</taxon>
        <taxon>Pleocyemata</taxon>
        <taxon>Astacidea</taxon>
        <taxon>Parastacoidea</taxon>
        <taxon>Parastacidae</taxon>
        <taxon>Cherax</taxon>
    </lineage>
</organism>
<feature type="non-terminal residue" evidence="1">
    <location>
        <position position="126"/>
    </location>
</feature>
<sequence>VHFNQAPSLGLVNLKDWTTHLTNVVTYDYDGAIQGTKTFLQPLDIKENFDPATINGLSVADLVARILTKSTDQTILGHYTFSNSISAVDVSASIIDGIAMSDLVLTDADAYMSGTVTFTQNVTFLG</sequence>
<evidence type="ECO:0000313" key="1">
    <source>
        <dbReference type="EMBL" id="KAK8727559.1"/>
    </source>
</evidence>
<dbReference type="AlphaFoldDB" id="A0AAW0WN94"/>
<evidence type="ECO:0000313" key="2">
    <source>
        <dbReference type="Proteomes" id="UP001445076"/>
    </source>
</evidence>
<feature type="non-terminal residue" evidence="1">
    <location>
        <position position="1"/>
    </location>
</feature>
<keyword evidence="2" id="KW-1185">Reference proteome</keyword>
<dbReference type="EMBL" id="JARKIK010000075">
    <property type="protein sequence ID" value="KAK8727559.1"/>
    <property type="molecule type" value="Genomic_DNA"/>
</dbReference>
<dbReference type="Proteomes" id="UP001445076">
    <property type="component" value="Unassembled WGS sequence"/>
</dbReference>